<dbReference type="PANTHER" id="PTHR34047">
    <property type="entry name" value="NUCLEAR INTRON MATURASE 1, MITOCHONDRIAL-RELATED"/>
    <property type="match status" value="1"/>
</dbReference>
<dbReference type="EMBL" id="BEXT01000001">
    <property type="protein sequence ID" value="GBC63508.1"/>
    <property type="molecule type" value="Genomic_DNA"/>
</dbReference>
<dbReference type="Pfam" id="PF01844">
    <property type="entry name" value="HNH"/>
    <property type="match status" value="1"/>
</dbReference>
<dbReference type="Proteomes" id="UP000288096">
    <property type="component" value="Unassembled WGS sequence"/>
</dbReference>
<dbReference type="SUPFAM" id="SSF56672">
    <property type="entry name" value="DNA/RNA polymerases"/>
    <property type="match status" value="1"/>
</dbReference>
<dbReference type="OrthoDB" id="5366084at2"/>
<dbReference type="InterPro" id="IPR025960">
    <property type="entry name" value="RVT_N"/>
</dbReference>
<dbReference type="GO" id="GO:0004519">
    <property type="term" value="F:endonuclease activity"/>
    <property type="evidence" value="ECO:0007669"/>
    <property type="project" value="InterPro"/>
</dbReference>
<evidence type="ECO:0000313" key="3">
    <source>
        <dbReference type="EMBL" id="GBC63508.1"/>
    </source>
</evidence>
<dbReference type="GO" id="GO:0008270">
    <property type="term" value="F:zinc ion binding"/>
    <property type="evidence" value="ECO:0007669"/>
    <property type="project" value="InterPro"/>
</dbReference>
<dbReference type="CDD" id="cd01651">
    <property type="entry name" value="RT_G2_intron"/>
    <property type="match status" value="1"/>
</dbReference>
<dbReference type="InterPro" id="IPR003615">
    <property type="entry name" value="HNH_nuc"/>
</dbReference>
<accession>A0A401G2N8</accession>
<evidence type="ECO:0000313" key="4">
    <source>
        <dbReference type="Proteomes" id="UP000288096"/>
    </source>
</evidence>
<dbReference type="Pfam" id="PF13655">
    <property type="entry name" value="RVT_N"/>
    <property type="match status" value="1"/>
</dbReference>
<protein>
    <submittedName>
        <fullName evidence="3">Group II intron reverse transcriptase/maturase</fullName>
    </submittedName>
</protein>
<name>A0A401G2N8_9BACT</name>
<dbReference type="RefSeq" id="WP_124330565.1">
    <property type="nucleotide sequence ID" value="NZ_BEXT01000001.1"/>
</dbReference>
<keyword evidence="4" id="KW-1185">Reference proteome</keyword>
<dbReference type="InterPro" id="IPR043128">
    <property type="entry name" value="Rev_trsase/Diguanyl_cyclase"/>
</dbReference>
<proteinExistence type="inferred from homology"/>
<organism evidence="3 4">
    <name type="scientific">Desulfonema ishimotonii</name>
    <dbReference type="NCBI Taxonomy" id="45657"/>
    <lineage>
        <taxon>Bacteria</taxon>
        <taxon>Pseudomonadati</taxon>
        <taxon>Thermodesulfobacteriota</taxon>
        <taxon>Desulfobacteria</taxon>
        <taxon>Desulfobacterales</taxon>
        <taxon>Desulfococcaceae</taxon>
        <taxon>Desulfonema</taxon>
    </lineage>
</organism>
<dbReference type="GO" id="GO:0003676">
    <property type="term" value="F:nucleic acid binding"/>
    <property type="evidence" value="ECO:0007669"/>
    <property type="project" value="InterPro"/>
</dbReference>
<dbReference type="InterPro" id="IPR013597">
    <property type="entry name" value="Mat_intron_G2"/>
</dbReference>
<dbReference type="GO" id="GO:0003964">
    <property type="term" value="F:RNA-directed DNA polymerase activity"/>
    <property type="evidence" value="ECO:0007669"/>
    <property type="project" value="UniProtKB-KW"/>
</dbReference>
<dbReference type="PANTHER" id="PTHR34047:SF10">
    <property type="entry name" value="GROUP II INTRON-ASSOCIATED OPEN READING FRAME"/>
    <property type="match status" value="1"/>
</dbReference>
<dbReference type="NCBIfam" id="TIGR04416">
    <property type="entry name" value="group_II_RT_mat"/>
    <property type="match status" value="1"/>
</dbReference>
<reference evidence="4" key="2">
    <citation type="submission" date="2019-01" db="EMBL/GenBank/DDBJ databases">
        <title>Genome sequence of Desulfonema ishimotonii strain Tokyo 01.</title>
        <authorList>
            <person name="Fukui M."/>
        </authorList>
    </citation>
    <scope>NUCLEOTIDE SEQUENCE [LARGE SCALE GENOMIC DNA]</scope>
    <source>
        <strain evidence="4">Tokyo 01</strain>
    </source>
</reference>
<dbReference type="InterPro" id="IPR002711">
    <property type="entry name" value="HNH"/>
</dbReference>
<sequence>MVIHIDGLLSSAYGWNTINWEAAVGIVKRLQARIVKAVQAGDKRKVRGLQRLLRRSFAAQLLAVRRVTSNRGKRTPGVDGILFNTPAKKWQAAQQLNLKGCRSQPLKRLCIPKKNGSKRPLGIPTMHDRCVQALEKLVLEPAAETTADPCSCGFRCKRSAHDAIEACHNALRLKGSPRWILEADIKGCFDHINHQWMLKHIPAHKGRLRNWLKSGYLERNQFHPTEAGTPQGGIISPVLANMALDGMDALLKKHFKKAQKIHMVRYADDFIITGDTKAVLEHEVRPLIAEFLKERGLELSEEKTKITHIDKGFDFLGFTIRKYKGKLLTKPSKSSVASVKGKIKAIITAGKSTRTARLIDLLNPVIRGWGNYFRHSAAKHTFYRIDHAIWEMTWQWARRRHPNKSLYWIKEKYFRHERNRNWVFKEKNGMVALHKMGDIPVTRFIKIRQEANPYDPDWAEYFKDRARKALMRKLKTKRGRLWMRQHGICPMCRTELDNEEGWHIHHLLPKANGGTDTVDNLVLIHAACHRQIHSLYAINQLPDASRRLIKA</sequence>
<dbReference type="InterPro" id="IPR000477">
    <property type="entry name" value="RT_dom"/>
</dbReference>
<dbReference type="CDD" id="cd00085">
    <property type="entry name" value="HNHc"/>
    <property type="match status" value="1"/>
</dbReference>
<keyword evidence="3" id="KW-0695">RNA-directed DNA polymerase</keyword>
<evidence type="ECO:0000256" key="1">
    <source>
        <dbReference type="ARBA" id="ARBA00034120"/>
    </source>
</evidence>
<dbReference type="Gene3D" id="1.10.30.50">
    <property type="match status" value="1"/>
</dbReference>
<keyword evidence="3" id="KW-0808">Transferase</keyword>
<dbReference type="AlphaFoldDB" id="A0A401G2N8"/>
<dbReference type="Pfam" id="PF08388">
    <property type="entry name" value="GIIM"/>
    <property type="match status" value="1"/>
</dbReference>
<dbReference type="InterPro" id="IPR030931">
    <property type="entry name" value="Group_II_RT_mat"/>
</dbReference>
<reference evidence="4" key="1">
    <citation type="submission" date="2017-11" db="EMBL/GenBank/DDBJ databases">
        <authorList>
            <person name="Watanabe M."/>
            <person name="Kojima H."/>
        </authorList>
    </citation>
    <scope>NUCLEOTIDE SEQUENCE [LARGE SCALE GENOMIC DNA]</scope>
    <source>
        <strain evidence="4">Tokyo 01</strain>
    </source>
</reference>
<dbReference type="SMART" id="SM00507">
    <property type="entry name" value="HNHc"/>
    <property type="match status" value="1"/>
</dbReference>
<gene>
    <name evidence="3" type="ORF">DENIS_4502</name>
</gene>
<dbReference type="InterPro" id="IPR043502">
    <property type="entry name" value="DNA/RNA_pol_sf"/>
</dbReference>
<keyword evidence="3" id="KW-0548">Nucleotidyltransferase</keyword>
<dbReference type="InterPro" id="IPR051083">
    <property type="entry name" value="GrpII_Intron_Splice-Mob/Def"/>
</dbReference>
<comment type="similarity">
    <text evidence="1">Belongs to the bacterial reverse transcriptase family.</text>
</comment>
<dbReference type="PROSITE" id="PS50878">
    <property type="entry name" value="RT_POL"/>
    <property type="match status" value="1"/>
</dbReference>
<comment type="caution">
    <text evidence="3">The sequence shown here is derived from an EMBL/GenBank/DDBJ whole genome shotgun (WGS) entry which is preliminary data.</text>
</comment>
<evidence type="ECO:0000259" key="2">
    <source>
        <dbReference type="PROSITE" id="PS50878"/>
    </source>
</evidence>
<dbReference type="Gene3D" id="3.30.70.270">
    <property type="match status" value="1"/>
</dbReference>
<dbReference type="Pfam" id="PF00078">
    <property type="entry name" value="RVT_1"/>
    <property type="match status" value="1"/>
</dbReference>
<feature type="domain" description="Reverse transcriptase" evidence="2">
    <location>
        <begin position="92"/>
        <end position="320"/>
    </location>
</feature>